<evidence type="ECO:0000256" key="3">
    <source>
        <dbReference type="ARBA" id="ARBA00022617"/>
    </source>
</evidence>
<evidence type="ECO:0000256" key="7">
    <source>
        <dbReference type="ARBA" id="ARBA00025795"/>
    </source>
</evidence>
<keyword evidence="5" id="KW-0560">Oxidoreductase</keyword>
<dbReference type="GO" id="GO:0004601">
    <property type="term" value="F:peroxidase activity"/>
    <property type="evidence" value="ECO:0007669"/>
    <property type="project" value="UniProtKB-KW"/>
</dbReference>
<comment type="cofactor">
    <cofactor evidence="1">
        <name>heme b</name>
        <dbReference type="ChEBI" id="CHEBI:60344"/>
    </cofactor>
</comment>
<dbReference type="InterPro" id="IPR036851">
    <property type="entry name" value="Chloroperoxidase-like_sf"/>
</dbReference>
<evidence type="ECO:0000313" key="11">
    <source>
        <dbReference type="Proteomes" id="UP001303647"/>
    </source>
</evidence>
<evidence type="ECO:0000313" key="10">
    <source>
        <dbReference type="EMBL" id="KAK4247508.1"/>
    </source>
</evidence>
<evidence type="ECO:0000256" key="8">
    <source>
        <dbReference type="SAM" id="SignalP"/>
    </source>
</evidence>
<accession>A0AAN7CV75</accession>
<feature type="chain" id="PRO_5042819716" evidence="8">
    <location>
        <begin position="17"/>
        <end position="280"/>
    </location>
</feature>
<protein>
    <submittedName>
        <fullName evidence="10">Heme-thiolate peroxidase</fullName>
    </submittedName>
</protein>
<keyword evidence="2 10" id="KW-0575">Peroxidase</keyword>
<feature type="signal peptide" evidence="8">
    <location>
        <begin position="1"/>
        <end position="16"/>
    </location>
</feature>
<evidence type="ECO:0000256" key="2">
    <source>
        <dbReference type="ARBA" id="ARBA00022559"/>
    </source>
</evidence>
<dbReference type="Proteomes" id="UP001303647">
    <property type="component" value="Unassembled WGS sequence"/>
</dbReference>
<keyword evidence="4" id="KW-0479">Metal-binding</keyword>
<dbReference type="Pfam" id="PF01328">
    <property type="entry name" value="Peroxidase_2"/>
    <property type="match status" value="1"/>
</dbReference>
<dbReference type="Gene3D" id="1.10.489.10">
    <property type="entry name" value="Chloroperoxidase-like"/>
    <property type="match status" value="1"/>
</dbReference>
<keyword evidence="11" id="KW-1185">Reference proteome</keyword>
<comment type="caution">
    <text evidence="10">The sequence shown here is derived from an EMBL/GenBank/DDBJ whole genome shotgun (WGS) entry which is preliminary data.</text>
</comment>
<sequence>MKLPIVLLSSFTLARSISFEQGNEGQRAEVTGIPEWHPPGPGDLRGPCPMMNTLANHGILPRDGKAITTEVVINAMKQGLNFDPTLAVIMFDQAVIANPEPNATSFTLDHLNRHNVLEHDASLSRTDAFFGNNHVFNQTIFDQTRRYWPEPIITTAHMANAKIARQVESKSFNPEYRFTDAVESFSLGEMAAPFIAFGDLETATVNRTLVEYFFQNERLPTELGWRVRDEVVHVEAILRISDMIGEASNLSTPNLDRGSGKNGTRNILHRGFHAGVRRGV</sequence>
<evidence type="ECO:0000256" key="5">
    <source>
        <dbReference type="ARBA" id="ARBA00023002"/>
    </source>
</evidence>
<comment type="similarity">
    <text evidence="7">Belongs to the chloroperoxidase family.</text>
</comment>
<organism evidence="10 11">
    <name type="scientific">Corynascus novoguineensis</name>
    <dbReference type="NCBI Taxonomy" id="1126955"/>
    <lineage>
        <taxon>Eukaryota</taxon>
        <taxon>Fungi</taxon>
        <taxon>Dikarya</taxon>
        <taxon>Ascomycota</taxon>
        <taxon>Pezizomycotina</taxon>
        <taxon>Sordariomycetes</taxon>
        <taxon>Sordariomycetidae</taxon>
        <taxon>Sordariales</taxon>
        <taxon>Chaetomiaceae</taxon>
        <taxon>Corynascus</taxon>
    </lineage>
</organism>
<dbReference type="PANTHER" id="PTHR33577:SF7">
    <property type="entry name" value="HEME HALOPEROXIDASE FAMILY PROFILE DOMAIN-CONTAINING PROTEIN"/>
    <property type="match status" value="1"/>
</dbReference>
<dbReference type="EMBL" id="MU857652">
    <property type="protein sequence ID" value="KAK4247508.1"/>
    <property type="molecule type" value="Genomic_DNA"/>
</dbReference>
<evidence type="ECO:0000259" key="9">
    <source>
        <dbReference type="PROSITE" id="PS51405"/>
    </source>
</evidence>
<reference evidence="10" key="1">
    <citation type="journal article" date="2023" name="Mol. Phylogenet. Evol.">
        <title>Genome-scale phylogeny and comparative genomics of the fungal order Sordariales.</title>
        <authorList>
            <person name="Hensen N."/>
            <person name="Bonometti L."/>
            <person name="Westerberg I."/>
            <person name="Brannstrom I.O."/>
            <person name="Guillou S."/>
            <person name="Cros-Aarteil S."/>
            <person name="Calhoun S."/>
            <person name="Haridas S."/>
            <person name="Kuo A."/>
            <person name="Mondo S."/>
            <person name="Pangilinan J."/>
            <person name="Riley R."/>
            <person name="LaButti K."/>
            <person name="Andreopoulos B."/>
            <person name="Lipzen A."/>
            <person name="Chen C."/>
            <person name="Yan M."/>
            <person name="Daum C."/>
            <person name="Ng V."/>
            <person name="Clum A."/>
            <person name="Steindorff A."/>
            <person name="Ohm R.A."/>
            <person name="Martin F."/>
            <person name="Silar P."/>
            <person name="Natvig D.O."/>
            <person name="Lalanne C."/>
            <person name="Gautier V."/>
            <person name="Ament-Velasquez S.L."/>
            <person name="Kruys A."/>
            <person name="Hutchinson M.I."/>
            <person name="Powell A.J."/>
            <person name="Barry K."/>
            <person name="Miller A.N."/>
            <person name="Grigoriev I.V."/>
            <person name="Debuchy R."/>
            <person name="Gladieux P."/>
            <person name="Hiltunen Thoren M."/>
            <person name="Johannesson H."/>
        </authorList>
    </citation>
    <scope>NUCLEOTIDE SEQUENCE</scope>
    <source>
        <strain evidence="10">CBS 359.72</strain>
    </source>
</reference>
<proteinExistence type="inferred from homology"/>
<keyword evidence="3" id="KW-0349">Heme</keyword>
<dbReference type="GO" id="GO:0046872">
    <property type="term" value="F:metal ion binding"/>
    <property type="evidence" value="ECO:0007669"/>
    <property type="project" value="UniProtKB-KW"/>
</dbReference>
<dbReference type="AlphaFoldDB" id="A0AAN7CV75"/>
<evidence type="ECO:0000256" key="1">
    <source>
        <dbReference type="ARBA" id="ARBA00001970"/>
    </source>
</evidence>
<reference evidence="10" key="2">
    <citation type="submission" date="2023-05" db="EMBL/GenBank/DDBJ databases">
        <authorList>
            <consortium name="Lawrence Berkeley National Laboratory"/>
            <person name="Steindorff A."/>
            <person name="Hensen N."/>
            <person name="Bonometti L."/>
            <person name="Westerberg I."/>
            <person name="Brannstrom I.O."/>
            <person name="Guillou S."/>
            <person name="Cros-Aarteil S."/>
            <person name="Calhoun S."/>
            <person name="Haridas S."/>
            <person name="Kuo A."/>
            <person name="Mondo S."/>
            <person name="Pangilinan J."/>
            <person name="Riley R."/>
            <person name="Labutti K."/>
            <person name="Andreopoulos B."/>
            <person name="Lipzen A."/>
            <person name="Chen C."/>
            <person name="Yanf M."/>
            <person name="Daum C."/>
            <person name="Ng V."/>
            <person name="Clum A."/>
            <person name="Ohm R."/>
            <person name="Martin F."/>
            <person name="Silar P."/>
            <person name="Natvig D."/>
            <person name="Lalanne C."/>
            <person name="Gautier V."/>
            <person name="Ament-Velasquez S.L."/>
            <person name="Kruys A."/>
            <person name="Hutchinson M.I."/>
            <person name="Powell A.J."/>
            <person name="Barry K."/>
            <person name="Miller A.N."/>
            <person name="Grigoriev I.V."/>
            <person name="Debuchy R."/>
            <person name="Gladieux P."/>
            <person name="Thoren M.H."/>
            <person name="Johannesson H."/>
        </authorList>
    </citation>
    <scope>NUCLEOTIDE SEQUENCE</scope>
    <source>
        <strain evidence="10">CBS 359.72</strain>
    </source>
</reference>
<gene>
    <name evidence="10" type="ORF">C7999DRAFT_41166</name>
</gene>
<evidence type="ECO:0000256" key="4">
    <source>
        <dbReference type="ARBA" id="ARBA00022723"/>
    </source>
</evidence>
<feature type="domain" description="Heme haloperoxidase family profile" evidence="9">
    <location>
        <begin position="32"/>
        <end position="239"/>
    </location>
</feature>
<dbReference type="PROSITE" id="PS51405">
    <property type="entry name" value="HEME_HALOPEROXIDASE"/>
    <property type="match status" value="1"/>
</dbReference>
<name>A0AAN7CV75_9PEZI</name>
<keyword evidence="6" id="KW-0408">Iron</keyword>
<dbReference type="SUPFAM" id="SSF47571">
    <property type="entry name" value="Cloroperoxidase"/>
    <property type="match status" value="1"/>
</dbReference>
<dbReference type="PANTHER" id="PTHR33577">
    <property type="entry name" value="STERIGMATOCYSTIN BIOSYNTHESIS PEROXIDASE STCC-RELATED"/>
    <property type="match status" value="1"/>
</dbReference>
<evidence type="ECO:0000256" key="6">
    <source>
        <dbReference type="ARBA" id="ARBA00023004"/>
    </source>
</evidence>
<dbReference type="InterPro" id="IPR000028">
    <property type="entry name" value="Chloroperoxidase"/>
</dbReference>
<keyword evidence="8" id="KW-0732">Signal</keyword>